<sequence>MSSTRWTLLGPTGVLDGQMHLPSTPNGPTIAGRVTCLVRGNAGAMFIGTAGGGVWHSGDEGVSWRPLTDRLPCASIGALAFDAANHRLWIGSGEGNRAGRAMFGQGLFMLDTTTLGNATPTITRFTNLPAPRGADDFRALRSAQILLEPDGANPPIVWWATNDGLFRSTDSGGAWTQVTFNGRLSDDVASMVLCTSQGTARMLVALWDQRLYVRRAADPTQFDALTTDLGALPAVAAMGQRIILAVAPSNAERVYLALGRSDNSWDGIFKSDAGGKGWTRMTLPAATSPQRPLGQSHYNIILSVHPTTPDTLYFGETGIWRSTDGGSTWTDLASATPGTHSDQHALAFDAADPTRVWLGNDGGVWLSTDGGSTWSSRNRGLATLQYYALVHHPTVDSVLLAGAQDNGTQRYAGHPGWSLIGGGDGFFCAIDPIDPRYWYASYVYRDGSGNIAAIQRSDAAGANWVTKTSGIDPTEYGANNEPFYVPFVCDPVAPQVLWLGTTRLWRSQDRGESWQAVRKADGTFFSTTAGTPFGANSIKCIAVDPNDNTNVYVGTGHGRLFRVHIDSVAANGQATVTVTQARTSGAAPLPDLREFTDVAVPKLAAPGALAPVYAVQGSSYLTFSGFAPTPVNAGRIWKYDFTSGAAPDWTALGTTLPAVTFPSGPALGFEWNFVNAIAIDPANVQRLFVGCHMGVFESVDGGASWTPAFGTDLPLAPVVDLQFHPAHRLLRAATMGRSVWERPVDPLGAPETQADLYIRDNVIDIGRFDTPDSGTDPLAASGTLAWFDAVDIKVDSSALFEGGFQTAPGTIDYTPAGALDYVGFQKLGSEGLLRDCDARVHLQVLNRGPASASNVKARVYWCERQADGNFPALPASFWASFPDGALADGGSWHAVAAAQTRASVAPGDPQVFTFNFIAPEGLHDVGLFAVVSCDEDPIAESRTDVRLVATTNKRTALRRADLSASTGTIVLGVLVAVGMAALVVGAVVATQ</sequence>
<evidence type="ECO:0008006" key="4">
    <source>
        <dbReference type="Google" id="ProtNLM"/>
    </source>
</evidence>
<name>A0ABT7N558_9BURK</name>
<feature type="transmembrane region" description="Helical" evidence="1">
    <location>
        <begin position="969"/>
        <end position="989"/>
    </location>
</feature>
<dbReference type="CDD" id="cd15482">
    <property type="entry name" value="Sialidase_non-viral"/>
    <property type="match status" value="1"/>
</dbReference>
<comment type="caution">
    <text evidence="2">The sequence shown here is derived from an EMBL/GenBank/DDBJ whole genome shotgun (WGS) entry which is preliminary data.</text>
</comment>
<accession>A0ABT7N558</accession>
<protein>
    <recommendedName>
        <fullName evidence="4">Glycosyl hydrolase</fullName>
    </recommendedName>
</protein>
<keyword evidence="1" id="KW-0472">Membrane</keyword>
<dbReference type="Gene3D" id="2.130.10.10">
    <property type="entry name" value="YVTN repeat-like/Quinoprotein amine dehydrogenase"/>
    <property type="match status" value="6"/>
</dbReference>
<organism evidence="2 3">
    <name type="scientific">Variovorax dokdonensis</name>
    <dbReference type="NCBI Taxonomy" id="344883"/>
    <lineage>
        <taxon>Bacteria</taxon>
        <taxon>Pseudomonadati</taxon>
        <taxon>Pseudomonadota</taxon>
        <taxon>Betaproteobacteria</taxon>
        <taxon>Burkholderiales</taxon>
        <taxon>Comamonadaceae</taxon>
        <taxon>Variovorax</taxon>
    </lineage>
</organism>
<dbReference type="SUPFAM" id="SSF110296">
    <property type="entry name" value="Oligoxyloglucan reducing end-specific cellobiohydrolase"/>
    <property type="match status" value="1"/>
</dbReference>
<evidence type="ECO:0000313" key="2">
    <source>
        <dbReference type="EMBL" id="MDM0043060.1"/>
    </source>
</evidence>
<evidence type="ECO:0000256" key="1">
    <source>
        <dbReference type="SAM" id="Phobius"/>
    </source>
</evidence>
<keyword evidence="1" id="KW-0812">Transmembrane</keyword>
<dbReference type="PANTHER" id="PTHR43739">
    <property type="entry name" value="XYLOGLUCANASE (EUROFUNG)"/>
    <property type="match status" value="1"/>
</dbReference>
<keyword evidence="3" id="KW-1185">Reference proteome</keyword>
<dbReference type="Proteomes" id="UP001174908">
    <property type="component" value="Unassembled WGS sequence"/>
</dbReference>
<proteinExistence type="predicted"/>
<dbReference type="RefSeq" id="WP_286658184.1">
    <property type="nucleotide sequence ID" value="NZ_JASZYV010000001.1"/>
</dbReference>
<gene>
    <name evidence="2" type="ORF">QTH91_01065</name>
</gene>
<reference evidence="2" key="1">
    <citation type="submission" date="2023-06" db="EMBL/GenBank/DDBJ databases">
        <authorList>
            <person name="Jiang Y."/>
            <person name="Liu Q."/>
        </authorList>
    </citation>
    <scope>NUCLEOTIDE SEQUENCE</scope>
    <source>
        <strain evidence="2">CGMCC 1.12089</strain>
    </source>
</reference>
<dbReference type="InterPro" id="IPR015943">
    <property type="entry name" value="WD40/YVTN_repeat-like_dom_sf"/>
</dbReference>
<dbReference type="InterPro" id="IPR052025">
    <property type="entry name" value="Xyloglucanase_GH74"/>
</dbReference>
<dbReference type="PANTHER" id="PTHR43739:SF5">
    <property type="entry name" value="EXO-ALPHA-SIALIDASE"/>
    <property type="match status" value="1"/>
</dbReference>
<evidence type="ECO:0000313" key="3">
    <source>
        <dbReference type="Proteomes" id="UP001174908"/>
    </source>
</evidence>
<dbReference type="SUPFAM" id="SSF50939">
    <property type="entry name" value="Sialidases"/>
    <property type="match status" value="2"/>
</dbReference>
<dbReference type="InterPro" id="IPR036278">
    <property type="entry name" value="Sialidase_sf"/>
</dbReference>
<dbReference type="EMBL" id="JASZYV010000001">
    <property type="protein sequence ID" value="MDM0043060.1"/>
    <property type="molecule type" value="Genomic_DNA"/>
</dbReference>
<keyword evidence="1" id="KW-1133">Transmembrane helix</keyword>